<feature type="domain" description="CN hydrolase" evidence="10">
    <location>
        <begin position="238"/>
        <end position="481"/>
    </location>
</feature>
<dbReference type="GO" id="GO:0042158">
    <property type="term" value="P:lipoprotein biosynthetic process"/>
    <property type="evidence" value="ECO:0007669"/>
    <property type="project" value="UniProtKB-UniRule"/>
</dbReference>
<feature type="transmembrane region" description="Helical" evidence="9">
    <location>
        <begin position="97"/>
        <end position="121"/>
    </location>
</feature>
<keyword evidence="6 9" id="KW-1133">Transmembrane helix</keyword>
<dbReference type="EC" id="2.3.1.269" evidence="9"/>
<evidence type="ECO:0000259" key="10">
    <source>
        <dbReference type="PROSITE" id="PS50263"/>
    </source>
</evidence>
<evidence type="ECO:0000256" key="9">
    <source>
        <dbReference type="HAMAP-Rule" id="MF_01148"/>
    </source>
</evidence>
<evidence type="ECO:0000256" key="2">
    <source>
        <dbReference type="ARBA" id="ARBA00010065"/>
    </source>
</evidence>
<dbReference type="SUPFAM" id="SSF56317">
    <property type="entry name" value="Carbon-nitrogen hydrolase"/>
    <property type="match status" value="1"/>
</dbReference>
<keyword evidence="5 9" id="KW-0812">Transmembrane</keyword>
<feature type="transmembrane region" description="Helical" evidence="9">
    <location>
        <begin position="128"/>
        <end position="151"/>
    </location>
</feature>
<keyword evidence="3 9" id="KW-1003">Cell membrane</keyword>
<dbReference type="AlphaFoldDB" id="A0A433SCC2"/>
<dbReference type="HAMAP" id="MF_01148">
    <property type="entry name" value="Lnt"/>
    <property type="match status" value="1"/>
</dbReference>
<comment type="subcellular location">
    <subcellularLocation>
        <location evidence="1 9">Cell membrane</location>
        <topology evidence="1 9">Multi-pass membrane protein</topology>
    </subcellularLocation>
</comment>
<protein>
    <recommendedName>
        <fullName evidence="9">Apolipoprotein N-acyltransferase</fullName>
        <shortName evidence="9">ALP N-acyltransferase</shortName>
        <ecNumber evidence="9">2.3.1.269</ecNumber>
    </recommendedName>
</protein>
<evidence type="ECO:0000256" key="4">
    <source>
        <dbReference type="ARBA" id="ARBA00022679"/>
    </source>
</evidence>
<keyword evidence="7 9" id="KW-0472">Membrane</keyword>
<feature type="transmembrane region" description="Helical" evidence="9">
    <location>
        <begin position="488"/>
        <end position="513"/>
    </location>
</feature>
<name>A0A433SCC2_9BURK</name>
<organism evidence="11 12">
    <name type="scientific">Saezia sanguinis</name>
    <dbReference type="NCBI Taxonomy" id="1965230"/>
    <lineage>
        <taxon>Bacteria</taxon>
        <taxon>Pseudomonadati</taxon>
        <taxon>Pseudomonadota</taxon>
        <taxon>Betaproteobacteria</taxon>
        <taxon>Burkholderiales</taxon>
        <taxon>Saeziaceae</taxon>
        <taxon>Saezia</taxon>
    </lineage>
</organism>
<comment type="function">
    <text evidence="9">Catalyzes the phospholipid dependent N-acylation of the N-terminal cysteine of apolipoprotein, the last step in lipoprotein maturation.</text>
</comment>
<dbReference type="Pfam" id="PF00795">
    <property type="entry name" value="CN_hydrolase"/>
    <property type="match status" value="1"/>
</dbReference>
<dbReference type="GO" id="GO:0016410">
    <property type="term" value="F:N-acyltransferase activity"/>
    <property type="evidence" value="ECO:0007669"/>
    <property type="project" value="UniProtKB-UniRule"/>
</dbReference>
<dbReference type="Proteomes" id="UP000286947">
    <property type="component" value="Unassembled WGS sequence"/>
</dbReference>
<feature type="transmembrane region" description="Helical" evidence="9">
    <location>
        <begin position="171"/>
        <end position="198"/>
    </location>
</feature>
<feature type="transmembrane region" description="Helical" evidence="9">
    <location>
        <begin position="205"/>
        <end position="222"/>
    </location>
</feature>
<dbReference type="InterPro" id="IPR045378">
    <property type="entry name" value="LNT_N"/>
</dbReference>
<comment type="pathway">
    <text evidence="9">Protein modification; lipoprotein biosynthesis (N-acyl transfer).</text>
</comment>
<dbReference type="EMBL" id="PQSP01000005">
    <property type="protein sequence ID" value="RUS66393.1"/>
    <property type="molecule type" value="Genomic_DNA"/>
</dbReference>
<gene>
    <name evidence="9 11" type="primary">lnt</name>
    <name evidence="11" type="ORF">CUZ56_02119</name>
</gene>
<dbReference type="GO" id="GO:0005886">
    <property type="term" value="C:plasma membrane"/>
    <property type="evidence" value="ECO:0007669"/>
    <property type="project" value="UniProtKB-SubCell"/>
</dbReference>
<dbReference type="RefSeq" id="WP_239442378.1">
    <property type="nucleotide sequence ID" value="NZ_PQSP01000005.1"/>
</dbReference>
<dbReference type="NCBIfam" id="TIGR00546">
    <property type="entry name" value="lnt"/>
    <property type="match status" value="1"/>
</dbReference>
<keyword evidence="8 9" id="KW-0012">Acyltransferase</keyword>
<evidence type="ECO:0000313" key="12">
    <source>
        <dbReference type="Proteomes" id="UP000286947"/>
    </source>
</evidence>
<feature type="transmembrane region" description="Helical" evidence="9">
    <location>
        <begin position="65"/>
        <end position="85"/>
    </location>
</feature>
<dbReference type="InterPro" id="IPR004563">
    <property type="entry name" value="Apolipo_AcylTrfase"/>
</dbReference>
<sequence length="521" mass="57494">MNRPGPQWLYRYLRLSRFPVLQALLAGVLHAWALSHQGSVNGWLQVLALVWLAGLVAQSPRVMKAALIGWLFALAWLVGSVWWLYISMHQYGGMPSVLAALAVLLLCAGLALIYALAMALVRKVSRPATVSIVGFSAAWLLAELMRGWIFTGFPWASSGYAQVDNAVLNAYAPWLGVYGIGAVAALLAASVATIFFASKDTWRQLAVAWVAIVVVLGLHWPLRHDFTDPAGTIKVALLQGNVPQNLKFEQETMLNALHWYLNELLQAQEQGVDLVVAPETAIPTFPSYLPRGLWEGLRAEFAAGDTAALIGIPLRTDATGVTNSMIGLAPGQALYQYDKHHLVPFGEFIPWGFRWFVDMMNIPLGDMDRGAVDATSLWWRGQRIAPNICYEDLFGEELARRFAVPGQEPTIMANASNIAWFGDTVALPQHLQIARMRSLEFQRPMIRATNTGVTAIIDDQGRVQGMLAPFTQGVLVGDVQGRQGLTFYVSWVSAWGLLPLWLYGLVMISFLLLRTRTRVSN</sequence>
<evidence type="ECO:0000256" key="5">
    <source>
        <dbReference type="ARBA" id="ARBA00022692"/>
    </source>
</evidence>
<comment type="caution">
    <text evidence="11">The sequence shown here is derived from an EMBL/GenBank/DDBJ whole genome shotgun (WGS) entry which is preliminary data.</text>
</comment>
<evidence type="ECO:0000256" key="7">
    <source>
        <dbReference type="ARBA" id="ARBA00023136"/>
    </source>
</evidence>
<evidence type="ECO:0000256" key="6">
    <source>
        <dbReference type="ARBA" id="ARBA00022989"/>
    </source>
</evidence>
<keyword evidence="12" id="KW-1185">Reference proteome</keyword>
<dbReference type="Gene3D" id="3.60.110.10">
    <property type="entry name" value="Carbon-nitrogen hydrolase"/>
    <property type="match status" value="1"/>
</dbReference>
<dbReference type="InterPro" id="IPR003010">
    <property type="entry name" value="C-N_Hydrolase"/>
</dbReference>
<comment type="similarity">
    <text evidence="2 9">Belongs to the CN hydrolase family. Apolipoprotein N-acyltransferase subfamily.</text>
</comment>
<dbReference type="PANTHER" id="PTHR38686:SF1">
    <property type="entry name" value="APOLIPOPROTEIN N-ACYLTRANSFERASE"/>
    <property type="match status" value="1"/>
</dbReference>
<dbReference type="InterPro" id="IPR036526">
    <property type="entry name" value="C-N_Hydrolase_sf"/>
</dbReference>
<accession>A0A433SCC2</accession>
<evidence type="ECO:0000256" key="3">
    <source>
        <dbReference type="ARBA" id="ARBA00022475"/>
    </source>
</evidence>
<keyword evidence="4 9" id="KW-0808">Transferase</keyword>
<evidence type="ECO:0000256" key="8">
    <source>
        <dbReference type="ARBA" id="ARBA00023315"/>
    </source>
</evidence>
<dbReference type="UniPathway" id="UPA00666"/>
<feature type="transmembrane region" description="Helical" evidence="9">
    <location>
        <begin position="40"/>
        <end position="58"/>
    </location>
</feature>
<dbReference type="PROSITE" id="PS50263">
    <property type="entry name" value="CN_HYDROLASE"/>
    <property type="match status" value="1"/>
</dbReference>
<reference evidence="11 12" key="1">
    <citation type="submission" date="2018-01" db="EMBL/GenBank/DDBJ databases">
        <title>Saezia sanguinis gen. nov., sp. nov., in the order Burkholderiales isolated from human blood.</title>
        <authorList>
            <person name="Medina-Pascual M.J."/>
            <person name="Valdezate S."/>
            <person name="Monzon S."/>
            <person name="Cuesta I."/>
            <person name="Carrasco G."/>
            <person name="Villalon P."/>
            <person name="Saez-Nieto J.A."/>
        </authorList>
    </citation>
    <scope>NUCLEOTIDE SEQUENCE [LARGE SCALE GENOMIC DNA]</scope>
    <source>
        <strain evidence="11 12">CNM695-12</strain>
    </source>
</reference>
<keyword evidence="11" id="KW-0449">Lipoprotein</keyword>
<evidence type="ECO:0000256" key="1">
    <source>
        <dbReference type="ARBA" id="ARBA00004651"/>
    </source>
</evidence>
<evidence type="ECO:0000313" key="11">
    <source>
        <dbReference type="EMBL" id="RUS66393.1"/>
    </source>
</evidence>
<feature type="transmembrane region" description="Helical" evidence="9">
    <location>
        <begin position="12"/>
        <end position="34"/>
    </location>
</feature>
<comment type="catalytic activity">
    <reaction evidence="9">
        <text>N-terminal S-1,2-diacyl-sn-glyceryl-L-cysteinyl-[lipoprotein] + a glycerophospholipid = N-acyl-S-1,2-diacyl-sn-glyceryl-L-cysteinyl-[lipoprotein] + a 2-acyl-sn-glycero-3-phospholipid + H(+)</text>
        <dbReference type="Rhea" id="RHEA:48228"/>
        <dbReference type="Rhea" id="RHEA-COMP:14681"/>
        <dbReference type="Rhea" id="RHEA-COMP:14684"/>
        <dbReference type="ChEBI" id="CHEBI:15378"/>
        <dbReference type="ChEBI" id="CHEBI:136912"/>
        <dbReference type="ChEBI" id="CHEBI:140656"/>
        <dbReference type="ChEBI" id="CHEBI:140657"/>
        <dbReference type="ChEBI" id="CHEBI:140660"/>
        <dbReference type="EC" id="2.3.1.269"/>
    </reaction>
</comment>
<proteinExistence type="inferred from homology"/>
<dbReference type="CDD" id="cd07571">
    <property type="entry name" value="ALP_N-acyl_transferase"/>
    <property type="match status" value="1"/>
</dbReference>
<dbReference type="PANTHER" id="PTHR38686">
    <property type="entry name" value="APOLIPOPROTEIN N-ACYLTRANSFERASE"/>
    <property type="match status" value="1"/>
</dbReference>
<dbReference type="Pfam" id="PF20154">
    <property type="entry name" value="LNT_N"/>
    <property type="match status" value="1"/>
</dbReference>